<organism evidence="3 4">
    <name type="scientific">Oceanisphaera avium</name>
    <dbReference type="NCBI Taxonomy" id="1903694"/>
    <lineage>
        <taxon>Bacteria</taxon>
        <taxon>Pseudomonadati</taxon>
        <taxon>Pseudomonadota</taxon>
        <taxon>Gammaproteobacteria</taxon>
        <taxon>Aeromonadales</taxon>
        <taxon>Aeromonadaceae</taxon>
        <taxon>Oceanisphaera</taxon>
    </lineage>
</organism>
<dbReference type="PROSITE" id="PS01094">
    <property type="entry name" value="UPF0076"/>
    <property type="match status" value="1"/>
</dbReference>
<keyword evidence="2" id="KW-0732">Signal</keyword>
<evidence type="ECO:0000256" key="2">
    <source>
        <dbReference type="SAM" id="SignalP"/>
    </source>
</evidence>
<feature type="signal peptide" evidence="2">
    <location>
        <begin position="1"/>
        <end position="25"/>
    </location>
</feature>
<gene>
    <name evidence="3" type="ORF">CBP12_02610</name>
</gene>
<dbReference type="EMBL" id="CP021376">
    <property type="protein sequence ID" value="ART79173.1"/>
    <property type="molecule type" value="Genomic_DNA"/>
</dbReference>
<keyword evidence="4" id="KW-1185">Reference proteome</keyword>
<evidence type="ECO:0000256" key="1">
    <source>
        <dbReference type="ARBA" id="ARBA00010552"/>
    </source>
</evidence>
<dbReference type="KEGG" id="ocm:CBP12_02610"/>
<name>A0A1Y0CV02_9GAMM</name>
<dbReference type="Pfam" id="PF01042">
    <property type="entry name" value="Ribonuc_L-PSP"/>
    <property type="match status" value="1"/>
</dbReference>
<feature type="chain" id="PRO_5012417475" description="Enamine deaminase RidA" evidence="2">
    <location>
        <begin position="26"/>
        <end position="172"/>
    </location>
</feature>
<dbReference type="InterPro" id="IPR006175">
    <property type="entry name" value="YjgF/YER057c/UK114"/>
</dbReference>
<dbReference type="Proteomes" id="UP000243793">
    <property type="component" value="Chromosome"/>
</dbReference>
<dbReference type="AlphaFoldDB" id="A0A1Y0CV02"/>
<dbReference type="CDD" id="cd06151">
    <property type="entry name" value="YjgF_YER057c_UK114_like_3"/>
    <property type="match status" value="1"/>
</dbReference>
<sequence>MKKLPIPIALSALALSVALSPLSQAEEVKAASSEVVRHALPDSDFPISLAVEIPANKTVVHLSGQVPIAIDDNADANSIRAYGTLEQQTVSSLKAIEKTLASLDLTLSDVYRMQVFLVAQEGKVDFDGFMKGYTQFFGTAEQANLPVRSAVEVAALANPGWLVEIEVSAVRP</sequence>
<dbReference type="GO" id="GO:0019239">
    <property type="term" value="F:deaminase activity"/>
    <property type="evidence" value="ECO:0007669"/>
    <property type="project" value="TreeGrafter"/>
</dbReference>
<evidence type="ECO:0000313" key="4">
    <source>
        <dbReference type="Proteomes" id="UP000243793"/>
    </source>
</evidence>
<accession>A0A1Y0CV02</accession>
<dbReference type="GO" id="GO:0005829">
    <property type="term" value="C:cytosol"/>
    <property type="evidence" value="ECO:0007669"/>
    <property type="project" value="TreeGrafter"/>
</dbReference>
<dbReference type="RefSeq" id="WP_086962676.1">
    <property type="nucleotide sequence ID" value="NZ_CP021376.1"/>
</dbReference>
<dbReference type="Gene3D" id="3.30.1330.40">
    <property type="entry name" value="RutC-like"/>
    <property type="match status" value="1"/>
</dbReference>
<dbReference type="PANTHER" id="PTHR11803:SF59">
    <property type="entry name" value="ENDORIBONUCLEASE"/>
    <property type="match status" value="1"/>
</dbReference>
<comment type="similarity">
    <text evidence="1">Belongs to the RutC family.</text>
</comment>
<dbReference type="OrthoDB" id="9803101at2"/>
<dbReference type="PANTHER" id="PTHR11803">
    <property type="entry name" value="2-IMINOBUTANOATE/2-IMINOPROPANOATE DEAMINASE RIDA"/>
    <property type="match status" value="1"/>
</dbReference>
<protein>
    <recommendedName>
        <fullName evidence="5">Enamine deaminase RidA</fullName>
    </recommendedName>
</protein>
<dbReference type="SUPFAM" id="SSF55298">
    <property type="entry name" value="YjgF-like"/>
    <property type="match status" value="1"/>
</dbReference>
<proteinExistence type="inferred from homology"/>
<evidence type="ECO:0000313" key="3">
    <source>
        <dbReference type="EMBL" id="ART79173.1"/>
    </source>
</evidence>
<dbReference type="InterPro" id="IPR019897">
    <property type="entry name" value="RidA_CS"/>
</dbReference>
<evidence type="ECO:0008006" key="5">
    <source>
        <dbReference type="Google" id="ProtNLM"/>
    </source>
</evidence>
<dbReference type="InterPro" id="IPR035959">
    <property type="entry name" value="RutC-like_sf"/>
</dbReference>
<reference evidence="4" key="1">
    <citation type="submission" date="2017-05" db="EMBL/GenBank/DDBJ databases">
        <authorList>
            <person name="Sung H."/>
        </authorList>
    </citation>
    <scope>NUCLEOTIDE SEQUENCE [LARGE SCALE GENOMIC DNA]</scope>
    <source>
        <strain evidence="4">AMac2203</strain>
    </source>
</reference>